<evidence type="ECO:0000256" key="2">
    <source>
        <dbReference type="SAM" id="Phobius"/>
    </source>
</evidence>
<feature type="region of interest" description="Disordered" evidence="1">
    <location>
        <begin position="721"/>
        <end position="807"/>
    </location>
</feature>
<evidence type="ECO:0000313" key="3">
    <source>
        <dbReference type="EnsemblMetazoa" id="tetur09g07770.1"/>
    </source>
</evidence>
<dbReference type="EnsemblMetazoa" id="tetur09g07770.1">
    <property type="protein sequence ID" value="tetur09g07770.1"/>
    <property type="gene ID" value="tetur09g07770"/>
</dbReference>
<sequence length="807" mass="93457">MESWDFFTKNVFICLQTLLSFILIQFNNQQLKMLIPNLITIMQFFLSIEYSSSFKRFKQNRLTYYKAPDSVSFRSMYDLTSCDIYVAGKIITIDTPTSVVDVSDIVNWKVVNLDKNRLMFVYKNKPQILIDQKNIEDMEYSGKLTGSIIAFGDNEALHVPTIFNPNLTKPVPEWNYIELLYFDDQKKSVSVIRFLPMLKDDWKFIKEWKMMDYIHFDDKLYLLIKRSIWNEKNAKVTQEISIIRLCLDKGTELISSAIEIRYNRPEFQTNQITGAIFIYLTFFKPEKILLLITKEASNKSLVHTRYPIDDFISLFDETGRGCASGASNYTLMRYHLRSEVRSCQKTTYKNCSSNGNIVPSVELNFDRIWPYHFIFADGTSLSAQMEDDYTPYFNQTHFCHQRSGWVQKCIKIHKNFNNDSSIQNVEAFFFGYPINSLRIMYSSLRFSEGRYCFQRKNRYLTCYKDDGYEQFIDDIQLHWHTNHRPPGYFQVTENTNQIILYTLFDYCDEMNSCMHCLMYGVAMDCIWSDSICKKDIDSVKQTVDICFKIARISPLMFNSSSPETLTIELDRPLNLNDTQEYLDIKAGPHNHCTNITPNHNAAIFNCSMRLSESGKFKISVSIINDRYADAISISALSTEKVDIVAPEVDYLPTVIPLSLGLLFISFIFYVRFKKQQSKDPKKDSNTNIRKFSDSKKKQGFAEAMTTVTRVKSQIISSTMKTTADSTIRKESSSKLGKSRSSIPSVSKQLDVSKSQNSSLSCLKSTKNKKSTKIAVKSMETKKSPVVIKRKRKKKKLKPKIGVSNKLK</sequence>
<proteinExistence type="predicted"/>
<feature type="compositionally biased region" description="Basic residues" evidence="1">
    <location>
        <begin position="787"/>
        <end position="798"/>
    </location>
</feature>
<evidence type="ECO:0000313" key="4">
    <source>
        <dbReference type="Proteomes" id="UP000015104"/>
    </source>
</evidence>
<dbReference type="EMBL" id="CAEY01002027">
    <property type="status" value="NOT_ANNOTATED_CDS"/>
    <property type="molecule type" value="Genomic_DNA"/>
</dbReference>
<accession>A0A158P4Z7</accession>
<keyword evidence="2" id="KW-0812">Transmembrane</keyword>
<keyword evidence="2" id="KW-1133">Transmembrane helix</keyword>
<feature type="transmembrane region" description="Helical" evidence="2">
    <location>
        <begin position="650"/>
        <end position="672"/>
    </location>
</feature>
<reference evidence="4" key="1">
    <citation type="submission" date="2011-08" db="EMBL/GenBank/DDBJ databases">
        <authorList>
            <person name="Rombauts S."/>
        </authorList>
    </citation>
    <scope>NUCLEOTIDE SEQUENCE</scope>
    <source>
        <strain evidence="4">London</strain>
    </source>
</reference>
<protein>
    <submittedName>
        <fullName evidence="3">Uncharacterized protein</fullName>
    </submittedName>
</protein>
<evidence type="ECO:0000256" key="1">
    <source>
        <dbReference type="SAM" id="MobiDB-lite"/>
    </source>
</evidence>
<organism evidence="3 4">
    <name type="scientific">Tetranychus urticae</name>
    <name type="common">Two-spotted spider mite</name>
    <dbReference type="NCBI Taxonomy" id="32264"/>
    <lineage>
        <taxon>Eukaryota</taxon>
        <taxon>Metazoa</taxon>
        <taxon>Ecdysozoa</taxon>
        <taxon>Arthropoda</taxon>
        <taxon>Chelicerata</taxon>
        <taxon>Arachnida</taxon>
        <taxon>Acari</taxon>
        <taxon>Acariformes</taxon>
        <taxon>Trombidiformes</taxon>
        <taxon>Prostigmata</taxon>
        <taxon>Eleutherengona</taxon>
        <taxon>Raphignathae</taxon>
        <taxon>Tetranychoidea</taxon>
        <taxon>Tetranychidae</taxon>
        <taxon>Tetranychus</taxon>
    </lineage>
</organism>
<keyword evidence="4" id="KW-1185">Reference proteome</keyword>
<feature type="compositionally biased region" description="Polar residues" evidence="1">
    <location>
        <begin position="745"/>
        <end position="764"/>
    </location>
</feature>
<feature type="compositionally biased region" description="Low complexity" evidence="1">
    <location>
        <begin position="733"/>
        <end position="744"/>
    </location>
</feature>
<dbReference type="AlphaFoldDB" id="A0A158P4Z7"/>
<name>A0A158P4Z7_TETUR</name>
<dbReference type="Proteomes" id="UP000015104">
    <property type="component" value="Unassembled WGS sequence"/>
</dbReference>
<reference evidence="3" key="2">
    <citation type="submission" date="2016-04" db="UniProtKB">
        <authorList>
            <consortium name="EnsemblMetazoa"/>
        </authorList>
    </citation>
    <scope>IDENTIFICATION</scope>
</reference>
<keyword evidence="2" id="KW-0472">Membrane</keyword>